<evidence type="ECO:0000256" key="16">
    <source>
        <dbReference type="SAM" id="MobiDB-lite"/>
    </source>
</evidence>
<evidence type="ECO:0000256" key="1">
    <source>
        <dbReference type="ARBA" id="ARBA00004192"/>
    </source>
</evidence>
<keyword evidence="10" id="KW-0804">Transcription</keyword>
<dbReference type="GO" id="GO:0008270">
    <property type="term" value="F:zinc ion binding"/>
    <property type="evidence" value="ECO:0007669"/>
    <property type="project" value="UniProtKB-KW"/>
</dbReference>
<dbReference type="GO" id="GO:0003723">
    <property type="term" value="F:RNA binding"/>
    <property type="evidence" value="ECO:0007669"/>
    <property type="project" value="InterPro"/>
</dbReference>
<evidence type="ECO:0000256" key="12">
    <source>
        <dbReference type="ARBA" id="ARBA00024038"/>
    </source>
</evidence>
<keyword evidence="11" id="KW-1035">Host cytoplasm</keyword>
<sequence length="301" mass="34106">MLLIIFDQIQLHLVFIPRFRMQQPRGRSRNRSHQVALSTYHENQLPSKPQYINHHPRARSMSSTRSSTEGSPTNHASRARPLSTFNLSKPPPPPKDMCRNMKIGLPCTDPACNRDHDLDNLTNRELLLLMARKLLPNTDKAFKSQQDCGSPSLSKGLSKDKQEQAKDVLTLENLGHILNYLHRSEIGKLDETSLRAALSLTCAGIRKTNRSLINTMTELHINHENLPQDQNGVIKQTYTGIHLDKGGQFEAALWQGWDKKSISLFVQAALYVMNNIPCESSISVQASYDHFILPRNQGERQ</sequence>
<evidence type="ECO:0000313" key="17">
    <source>
        <dbReference type="EMBL" id="AMZ00487.1"/>
    </source>
</evidence>
<organism evidence="17">
    <name type="scientific">Orthomarburgvirus marburgense</name>
    <dbReference type="NCBI Taxonomy" id="3052505"/>
    <lineage>
        <taxon>Viruses</taxon>
        <taxon>Riboviria</taxon>
        <taxon>Orthornavirae</taxon>
        <taxon>Negarnaviricota</taxon>
        <taxon>Haploviricotina</taxon>
        <taxon>Monjiviricetes</taxon>
        <taxon>Mononegavirales</taxon>
        <taxon>Filoviridae</taxon>
        <taxon>Orthomarburgvirus</taxon>
    </lineage>
</organism>
<feature type="compositionally biased region" description="Polar residues" evidence="16">
    <location>
        <begin position="33"/>
        <end position="47"/>
    </location>
</feature>
<keyword evidence="6" id="KW-0863">Zinc-finger</keyword>
<evidence type="ECO:0000256" key="15">
    <source>
        <dbReference type="ARBA" id="ARBA00032191"/>
    </source>
</evidence>
<feature type="compositionally biased region" description="Polar residues" evidence="16">
    <location>
        <begin position="143"/>
        <end position="155"/>
    </location>
</feature>
<evidence type="ECO:0000256" key="9">
    <source>
        <dbReference type="ARBA" id="ARBA00023086"/>
    </source>
</evidence>
<gene>
    <name evidence="17" type="ORF">AN223_00003</name>
</gene>
<dbReference type="Pfam" id="PF11507">
    <property type="entry name" value="Transcript_VP30"/>
    <property type="match status" value="1"/>
</dbReference>
<evidence type="ECO:0000256" key="2">
    <source>
        <dbReference type="ARBA" id="ARBA00004328"/>
    </source>
</evidence>
<evidence type="ECO:0000256" key="4">
    <source>
        <dbReference type="ARBA" id="ARBA00022553"/>
    </source>
</evidence>
<keyword evidence="4" id="KW-0597">Phosphoprotein</keyword>
<keyword evidence="7" id="KW-0862">Zinc</keyword>
<feature type="region of interest" description="Disordered" evidence="16">
    <location>
        <begin position="141"/>
        <end position="161"/>
    </location>
</feature>
<dbReference type="FunFam" id="1.20.120.1160:FF:000001">
    <property type="entry name" value="Minor nucleoprotein VP30"/>
    <property type="match status" value="1"/>
</dbReference>
<evidence type="ECO:0000256" key="3">
    <source>
        <dbReference type="ARBA" id="ARBA00011182"/>
    </source>
</evidence>
<evidence type="ECO:0000256" key="13">
    <source>
        <dbReference type="ARBA" id="ARBA00024085"/>
    </source>
</evidence>
<evidence type="ECO:0000256" key="11">
    <source>
        <dbReference type="ARBA" id="ARBA00023200"/>
    </source>
</evidence>
<dbReference type="InterPro" id="IPR014459">
    <property type="entry name" value="VP30_FiloV"/>
</dbReference>
<proteinExistence type="inferred from homology"/>
<feature type="compositionally biased region" description="Low complexity" evidence="16">
    <location>
        <begin position="59"/>
        <end position="73"/>
    </location>
</feature>
<dbReference type="EMBL" id="KU059750">
    <property type="protein sequence ID" value="AMZ00487.1"/>
    <property type="molecule type" value="Genomic_RNA"/>
</dbReference>
<evidence type="ECO:0000256" key="5">
    <source>
        <dbReference type="ARBA" id="ARBA00022723"/>
    </source>
</evidence>
<dbReference type="GO" id="GO:0030430">
    <property type="term" value="C:host cell cytoplasm"/>
    <property type="evidence" value="ECO:0007669"/>
    <property type="project" value="UniProtKB-SubCell"/>
</dbReference>
<dbReference type="GO" id="GO:0019013">
    <property type="term" value="C:viral nucleocapsid"/>
    <property type="evidence" value="ECO:0007669"/>
    <property type="project" value="UniProtKB-KW"/>
</dbReference>
<evidence type="ECO:0000256" key="6">
    <source>
        <dbReference type="ARBA" id="ARBA00022771"/>
    </source>
</evidence>
<name>A0A1U8ZSA8_9MONO</name>
<comment type="subcellular location">
    <subcellularLocation>
        <location evidence="1">Host cytoplasm</location>
    </subcellularLocation>
    <subcellularLocation>
        <location evidence="2">Virion</location>
    </subcellularLocation>
</comment>
<protein>
    <recommendedName>
        <fullName evidence="13">Transcriptional activator VP30</fullName>
    </recommendedName>
    <alternativeName>
        <fullName evidence="15">Minor nucleoprotein VP30</fullName>
    </alternativeName>
</protein>
<keyword evidence="8" id="KW-0946">Virion</keyword>
<comment type="similarity">
    <text evidence="12">Belongs to the filoviridae transcriptional activator VP30 family.</text>
</comment>
<evidence type="ECO:0000256" key="14">
    <source>
        <dbReference type="ARBA" id="ARBA00025535"/>
    </source>
</evidence>
<evidence type="ECO:0000256" key="10">
    <source>
        <dbReference type="ARBA" id="ARBA00023163"/>
    </source>
</evidence>
<keyword evidence="5" id="KW-0479">Metal-binding</keyword>
<feature type="region of interest" description="Disordered" evidence="16">
    <location>
        <begin position="23"/>
        <end position="95"/>
    </location>
</feature>
<reference evidence="17" key="1">
    <citation type="submission" date="2015-11" db="EMBL/GenBank/DDBJ databases">
        <authorList>
            <consortium name="Consortium for Microbial Forensics and Genomics (microFORGE)"/>
            <person name="Rossi S.L."/>
            <person name="Guerbois M."/>
            <person name="Forrester N.L."/>
            <person name="Ksiazek T."/>
            <person name="Lin D."/>
            <person name="Hari K."/>
            <person name="Weaver S.C."/>
        </authorList>
    </citation>
    <scope>NUCLEOTIDE SEQUENCE</scope>
    <source>
        <strain evidence="17">Uganda 200703648</strain>
    </source>
</reference>
<comment type="subunit">
    <text evidence="3">Homooligomer.</text>
</comment>
<keyword evidence="9" id="KW-0543">Viral nucleoprotein</keyword>
<dbReference type="Gene3D" id="1.20.120.1160">
    <property type="match status" value="1"/>
</dbReference>
<evidence type="ECO:0000256" key="7">
    <source>
        <dbReference type="ARBA" id="ARBA00022833"/>
    </source>
</evidence>
<accession>A0A1U8ZSA8</accession>
<comment type="function">
    <text evidence="14">Acts as a transcription anti-termination factor immediately after transcription initiation, but does not affect transcription elongation. This function has been found to be dependent on the formation of an RNA secondary structure at the transcription start site of the first gene.</text>
</comment>
<evidence type="ECO:0000256" key="8">
    <source>
        <dbReference type="ARBA" id="ARBA00022844"/>
    </source>
</evidence>